<evidence type="ECO:0000313" key="1">
    <source>
        <dbReference type="EMBL" id="KAK7239611.1"/>
    </source>
</evidence>
<organism evidence="1 2">
    <name type="scientific">Aureococcus anophagefferens</name>
    <name type="common">Harmful bloom alga</name>
    <dbReference type="NCBI Taxonomy" id="44056"/>
    <lineage>
        <taxon>Eukaryota</taxon>
        <taxon>Sar</taxon>
        <taxon>Stramenopiles</taxon>
        <taxon>Ochrophyta</taxon>
        <taxon>Pelagophyceae</taxon>
        <taxon>Pelagomonadales</taxon>
        <taxon>Pelagomonadaceae</taxon>
        <taxon>Aureococcus</taxon>
    </lineage>
</organism>
<gene>
    <name evidence="1" type="ORF">SO694_00028218</name>
</gene>
<dbReference type="KEGG" id="aaf:AURANDRAFT_36276"/>
<dbReference type="Pfam" id="PF10558">
    <property type="entry name" value="MTP18"/>
    <property type="match status" value="2"/>
</dbReference>
<name>A0ABR1FVS5_AURAN</name>
<reference evidence="1 2" key="1">
    <citation type="submission" date="2024-03" db="EMBL/GenBank/DDBJ databases">
        <title>Aureococcus anophagefferens CCMP1851 and Kratosvirus quantuckense: Draft genome of a second virus-susceptible host strain in the model system.</title>
        <authorList>
            <person name="Chase E."/>
            <person name="Truchon A.R."/>
            <person name="Schepens W."/>
            <person name="Wilhelm S.W."/>
        </authorList>
    </citation>
    <scope>NUCLEOTIDE SEQUENCE [LARGE SCALE GENOMIC DNA]</scope>
    <source>
        <strain evidence="1 2">CCMP1851</strain>
    </source>
</reference>
<evidence type="ECO:0000313" key="2">
    <source>
        <dbReference type="Proteomes" id="UP001363151"/>
    </source>
</evidence>
<accession>A0ABR1FVS5</accession>
<proteinExistence type="predicted"/>
<dbReference type="GO" id="GO:0005739">
    <property type="term" value="C:mitochondrion"/>
    <property type="evidence" value="ECO:0007669"/>
    <property type="project" value="TreeGrafter"/>
</dbReference>
<dbReference type="InterPro" id="IPR019560">
    <property type="entry name" value="Mitochondrial_18_kDa_protein"/>
</dbReference>
<comment type="caution">
    <text evidence="1">The sequence shown here is derived from an EMBL/GenBank/DDBJ whole genome shotgun (WGS) entry which is preliminary data.</text>
</comment>
<dbReference type="Proteomes" id="UP001363151">
    <property type="component" value="Unassembled WGS sequence"/>
</dbReference>
<dbReference type="PANTHER" id="PTHR11001">
    <property type="entry name" value="MITOCHONDRIAL FISSION PROCESS PROTEIN 1"/>
    <property type="match status" value="1"/>
</dbReference>
<dbReference type="EMBL" id="JBBJCI010000223">
    <property type="protein sequence ID" value="KAK7239611.1"/>
    <property type="molecule type" value="Genomic_DNA"/>
</dbReference>
<keyword evidence="2" id="KW-1185">Reference proteome</keyword>
<dbReference type="PANTHER" id="PTHR11001:SF2">
    <property type="entry name" value="MITOCHONDRIAL FISSION PROCESS PROTEIN 1"/>
    <property type="match status" value="1"/>
</dbReference>
<protein>
    <submittedName>
        <fullName evidence="1">Mitochondrial fission protein</fullName>
    </submittedName>
</protein>
<sequence>MASVCLPLLLLALPASALVAKPALPRASVAARRSAPALSMFDAAVIETVASAAAVPAVFVGTGAYLVGAEGEEEEAVEAEAGDGEVDIYRDTLLRYAGYANEVGEAFAPIVPPICVPASYAVAITYVVADTVDKTRKAYGGAKYEEDALTSCALIEGLDALIWQLAASVALPGYTIHQVVAIAVTLLGAAGLTEGVYDVVPTAIGLATIPFIVKPLDELAEVGMDVTLRKVWGPYLESCEVKY</sequence>
<dbReference type="GO" id="GO:0000266">
    <property type="term" value="P:mitochondrial fission"/>
    <property type="evidence" value="ECO:0007669"/>
    <property type="project" value="TreeGrafter"/>
</dbReference>